<keyword evidence="4" id="KW-0274">FAD</keyword>
<comment type="similarity">
    <text evidence="2">Belongs to the FAD-dependent oxidoreductase family.</text>
</comment>
<evidence type="ECO:0000259" key="10">
    <source>
        <dbReference type="Pfam" id="PF21791"/>
    </source>
</evidence>
<dbReference type="Gene3D" id="3.30.390.30">
    <property type="match status" value="1"/>
</dbReference>
<evidence type="ECO:0000256" key="6">
    <source>
        <dbReference type="ARBA" id="ARBA00023027"/>
    </source>
</evidence>
<organism evidence="11 12">
    <name type="scientific">Sphagnum jensenii</name>
    <dbReference type="NCBI Taxonomy" id="128206"/>
    <lineage>
        <taxon>Eukaryota</taxon>
        <taxon>Viridiplantae</taxon>
        <taxon>Streptophyta</taxon>
        <taxon>Embryophyta</taxon>
        <taxon>Bryophyta</taxon>
        <taxon>Sphagnophytina</taxon>
        <taxon>Sphagnopsida</taxon>
        <taxon>Sphagnales</taxon>
        <taxon>Sphagnaceae</taxon>
        <taxon>Sphagnum</taxon>
    </lineage>
</organism>
<dbReference type="InterPro" id="IPR016156">
    <property type="entry name" value="FAD/NAD-linked_Rdtase_dimer_sf"/>
</dbReference>
<name>A0ABP1A2U1_9BRYO</name>
<dbReference type="InterPro" id="IPR023753">
    <property type="entry name" value="FAD/NAD-binding_dom"/>
</dbReference>
<evidence type="ECO:0000256" key="2">
    <source>
        <dbReference type="ARBA" id="ARBA00006442"/>
    </source>
</evidence>
<evidence type="ECO:0000256" key="1">
    <source>
        <dbReference type="ARBA" id="ARBA00001974"/>
    </source>
</evidence>
<keyword evidence="3" id="KW-0285">Flavoprotein</keyword>
<dbReference type="PRINTS" id="PR00411">
    <property type="entry name" value="PNDRDTASEI"/>
</dbReference>
<sequence length="398" mass="43371">MGRAFKVVVLGGGTAAGYAASEFVKLGIHHGDLCIISEESVAPYERPALSKGYLLIEGAAWLPAFHTCVGTGEERHMTKWYKDNGIELVLGTRVKAADVQARTLLTAAGETISYKFLVIATGARVYALVPLLGPTGSDHRMHLVIMKWQVLKLEEFGVTGADAHNVCYLRDVQDAAHLVDQMAACRKVEGKAVVIGVARLFTPEIAAFYETYYGKKGVHFIKGNVMASFEQDEFGKVTTVVLKDGRKIAVDLVVVGIGIHPNVDLFEGQLAMEKGGIRVDGKMRSVSNHSVYAVGDVAAFPLKLYGDVRRLEHVDHARKSAAHAVQAIMSSNKVGDYDYLPYFYSRVFTLSWQFYGENVGECILFGDHSASKFGAFWVHKGQLVGAFLEGGSKAEYAA</sequence>
<evidence type="ECO:0000256" key="3">
    <source>
        <dbReference type="ARBA" id="ARBA00022630"/>
    </source>
</evidence>
<proteinExistence type="inferred from homology"/>
<keyword evidence="6" id="KW-0520">NAD</keyword>
<dbReference type="Gene3D" id="3.50.50.60">
    <property type="entry name" value="FAD/NAD(P)-binding domain"/>
    <property type="match status" value="2"/>
</dbReference>
<evidence type="ECO:0000256" key="8">
    <source>
        <dbReference type="ARBA" id="ARBA00038920"/>
    </source>
</evidence>
<feature type="domain" description="FAD/NAD(P)-binding" evidence="9">
    <location>
        <begin position="5"/>
        <end position="321"/>
    </location>
</feature>
<evidence type="ECO:0000256" key="5">
    <source>
        <dbReference type="ARBA" id="ARBA00023002"/>
    </source>
</evidence>
<dbReference type="SUPFAM" id="SSF55424">
    <property type="entry name" value="FAD/NAD-linked reductases, dimerisation (C-terminal) domain"/>
    <property type="match status" value="1"/>
</dbReference>
<dbReference type="InterPro" id="IPR050446">
    <property type="entry name" value="FAD-oxidoreductase/Apoptosis"/>
</dbReference>
<evidence type="ECO:0000256" key="4">
    <source>
        <dbReference type="ARBA" id="ARBA00022827"/>
    </source>
</evidence>
<dbReference type="SUPFAM" id="SSF51905">
    <property type="entry name" value="FAD/NAD(P)-binding domain"/>
    <property type="match status" value="1"/>
</dbReference>
<dbReference type="PRINTS" id="PR00368">
    <property type="entry name" value="FADPNR"/>
</dbReference>
<dbReference type="Proteomes" id="UP001497522">
    <property type="component" value="Chromosome 1"/>
</dbReference>
<dbReference type="PANTHER" id="PTHR43557">
    <property type="entry name" value="APOPTOSIS-INDUCING FACTOR 1"/>
    <property type="match status" value="1"/>
</dbReference>
<dbReference type="EC" id="1.6.5.4" evidence="8"/>
<dbReference type="PANTHER" id="PTHR43557:SF2">
    <property type="entry name" value="RIESKE DOMAIN-CONTAINING PROTEIN-RELATED"/>
    <property type="match status" value="1"/>
</dbReference>
<accession>A0ABP1A2U1</accession>
<gene>
    <name evidence="11" type="ORF">CSSPJE1EN2_LOCUS340</name>
</gene>
<dbReference type="Pfam" id="PF21791">
    <property type="entry name" value="MDHAR3-like_C"/>
    <property type="match status" value="1"/>
</dbReference>
<dbReference type="InterPro" id="IPR036188">
    <property type="entry name" value="FAD/NAD-bd_sf"/>
</dbReference>
<feature type="domain" description="Monodehydroascorbate reductase 3-like C-terminal" evidence="10">
    <location>
        <begin position="340"/>
        <end position="398"/>
    </location>
</feature>
<evidence type="ECO:0000313" key="11">
    <source>
        <dbReference type="EMBL" id="CAK9857345.1"/>
    </source>
</evidence>
<protein>
    <recommendedName>
        <fullName evidence="8">monodehydroascorbate reductase (NADH)</fullName>
        <ecNumber evidence="8">1.6.5.4</ecNumber>
    </recommendedName>
</protein>
<keyword evidence="7" id="KW-0676">Redox-active center</keyword>
<comment type="cofactor">
    <cofactor evidence="1">
        <name>FAD</name>
        <dbReference type="ChEBI" id="CHEBI:57692"/>
    </cofactor>
</comment>
<keyword evidence="12" id="KW-1185">Reference proteome</keyword>
<evidence type="ECO:0000313" key="12">
    <source>
        <dbReference type="Proteomes" id="UP001497522"/>
    </source>
</evidence>
<evidence type="ECO:0000256" key="7">
    <source>
        <dbReference type="ARBA" id="ARBA00023284"/>
    </source>
</evidence>
<reference evidence="11 12" key="1">
    <citation type="submission" date="2024-03" db="EMBL/GenBank/DDBJ databases">
        <authorList>
            <consortium name="ELIXIR-Norway"/>
            <consortium name="Elixir Norway"/>
        </authorList>
    </citation>
    <scope>NUCLEOTIDE SEQUENCE [LARGE SCALE GENOMIC DNA]</scope>
</reference>
<evidence type="ECO:0000259" key="9">
    <source>
        <dbReference type="Pfam" id="PF07992"/>
    </source>
</evidence>
<dbReference type="Pfam" id="PF07992">
    <property type="entry name" value="Pyr_redox_2"/>
    <property type="match status" value="1"/>
</dbReference>
<dbReference type="EMBL" id="OZ023702">
    <property type="protein sequence ID" value="CAK9857345.1"/>
    <property type="molecule type" value="Genomic_DNA"/>
</dbReference>
<keyword evidence="5" id="KW-0560">Oxidoreductase</keyword>
<dbReference type="InterPro" id="IPR048618">
    <property type="entry name" value="MDHAR3-like_C"/>
</dbReference>